<evidence type="ECO:0000313" key="3">
    <source>
        <dbReference type="Proteomes" id="UP000005259"/>
    </source>
</evidence>
<dbReference type="EMBL" id="CP003752">
    <property type="protein sequence ID" value="AFQ14606.1"/>
    <property type="molecule type" value="Genomic_DNA"/>
</dbReference>
<evidence type="ECO:0000313" key="2">
    <source>
        <dbReference type="EMBL" id="AFQ14606.1"/>
    </source>
</evidence>
<proteinExistence type="predicted"/>
<accession>A0A9W3JI60</accession>
<evidence type="ECO:0000256" key="1">
    <source>
        <dbReference type="SAM" id="MobiDB-lite"/>
    </source>
</evidence>
<dbReference type="RefSeq" id="WP_000190220.1">
    <property type="nucleotide sequence ID" value="NC_018500.1"/>
</dbReference>
<evidence type="ECO:0008006" key="4">
    <source>
        <dbReference type="Google" id="ProtNLM"/>
    </source>
</evidence>
<dbReference type="Proteomes" id="UP000005259">
    <property type="component" value="Chromosome"/>
</dbReference>
<dbReference type="InterPro" id="IPR010064">
    <property type="entry name" value="HK97-gp10_tail"/>
</dbReference>
<reference evidence="2 3" key="1">
    <citation type="submission" date="2012-08" db="EMBL/GenBank/DDBJ databases">
        <authorList>
            <person name="Doggett N."/>
            <person name="Teshima H."/>
            <person name="Bruce D."/>
            <person name="Detter J.C."/>
            <person name="Johnson S.L."/>
            <person name="Han C."/>
        </authorList>
    </citation>
    <scope>NUCLEOTIDE SEQUENCE [LARGE SCALE GENOMIC DNA]</scope>
    <source>
        <strain evidence="2 3">HD-771</strain>
    </source>
</reference>
<sequence length="130" mass="14580">MATFRPSSSNAQLMRRLQELQRGLAHSAEGEDIVKKSSVSGMRKAIQSAPHDEGNLKRSIQLTPLKRTSQGIEGGFTVNIKYGAPQNFGWVDKRTGKFHAGKHFMEVGYLYTEEMAKKQVKKAIQKFLRG</sequence>
<organism evidence="2 3">
    <name type="scientific">Bacillus thuringiensis HD-771</name>
    <dbReference type="NCBI Taxonomy" id="1218175"/>
    <lineage>
        <taxon>Bacteria</taxon>
        <taxon>Bacillati</taxon>
        <taxon>Bacillota</taxon>
        <taxon>Bacilli</taxon>
        <taxon>Bacillales</taxon>
        <taxon>Bacillaceae</taxon>
        <taxon>Bacillus</taxon>
        <taxon>Bacillus cereus group</taxon>
    </lineage>
</organism>
<gene>
    <name evidence="2" type="ORF">BTG_05570</name>
</gene>
<dbReference type="Pfam" id="PF04883">
    <property type="entry name" value="HK97-gp10_like"/>
    <property type="match status" value="1"/>
</dbReference>
<dbReference type="KEGG" id="bti:BTG_05570"/>
<feature type="region of interest" description="Disordered" evidence="1">
    <location>
        <begin position="25"/>
        <end position="56"/>
    </location>
</feature>
<name>A0A9W3JI60_BACTU</name>
<protein>
    <recommendedName>
        <fullName evidence="4">Phage protein</fullName>
    </recommendedName>
</protein>
<dbReference type="AlphaFoldDB" id="A0A9W3JI60"/>